<gene>
    <name evidence="6" type="ordered locus">SRM_01220</name>
</gene>
<sequence length="486" mass="50690">MPRGSLGLKTFAPDRAPPLFIRCPGAQRFSQFPFGPFHMNDPSQARLASSLSTVDVVALTVGVVIGASVFETPALVAGNTGSGWAALLAWTLGGGVSIVGALCYAELTTAYPHAGGDYFYFQRAFGDWLAFLFAWARLVVIQTGSIALLAFVFGDYATELWPIGAQYSPSIYAALAVAGLTLLNALGVRQGKHLQRGLTVATIVGLLVLIGAGLFLVPESAGQAAATGASDGGGGSFGMAMVFVLLTYGGWNEAAYLSAEVRDLSRNMTRGLLGSLGLIAGLYLLVNWAYLQGLGLAGMAGSEVVAADLMRAAFGAPGAKLISLLVVAAALSSTNATIFTGARTSFALGRDFRVFEFLGRWDADTETPANALLVQGAVALGLVGVGAWTRQGFEAMVDYTAPVFWLFFGLAGAALFVLRRIEPETDRPFRVPLYPAVPLLFCAACLYMLWSSVAYAGAGALLGVGVLLAGIPLLALRTARSQEASS</sequence>
<dbReference type="EMBL" id="FP565814">
    <property type="protein sequence ID" value="CBH24141.1"/>
    <property type="molecule type" value="Genomic_DNA"/>
</dbReference>
<dbReference type="KEGG" id="srm:SRM_01220"/>
<feature type="transmembrane region" description="Helical" evidence="5">
    <location>
        <begin position="128"/>
        <end position="153"/>
    </location>
</feature>
<dbReference type="HOGENOM" id="CLU_007946_3_4_10"/>
<keyword evidence="3 5" id="KW-1133">Transmembrane helix</keyword>
<keyword evidence="4 5" id="KW-0472">Membrane</keyword>
<feature type="transmembrane region" description="Helical" evidence="5">
    <location>
        <begin position="82"/>
        <end position="107"/>
    </location>
</feature>
<feature type="transmembrane region" description="Helical" evidence="5">
    <location>
        <begin position="456"/>
        <end position="476"/>
    </location>
</feature>
<feature type="transmembrane region" description="Helical" evidence="5">
    <location>
        <begin position="431"/>
        <end position="450"/>
    </location>
</feature>
<feature type="transmembrane region" description="Helical" evidence="5">
    <location>
        <begin position="401"/>
        <end position="419"/>
    </location>
</feature>
<feature type="transmembrane region" description="Helical" evidence="5">
    <location>
        <begin position="198"/>
        <end position="217"/>
    </location>
</feature>
<dbReference type="InterPro" id="IPR050598">
    <property type="entry name" value="AminoAcid_Transporter"/>
</dbReference>
<comment type="subcellular location">
    <subcellularLocation>
        <location evidence="1">Membrane</location>
        <topology evidence="1">Multi-pass membrane protein</topology>
    </subcellularLocation>
</comment>
<dbReference type="AlphaFoldDB" id="D5H7Y6"/>
<proteinExistence type="predicted"/>
<dbReference type="Gene3D" id="1.20.1740.10">
    <property type="entry name" value="Amino acid/polyamine transporter I"/>
    <property type="match status" value="1"/>
</dbReference>
<dbReference type="GO" id="GO:0015179">
    <property type="term" value="F:L-amino acid transmembrane transporter activity"/>
    <property type="evidence" value="ECO:0007669"/>
    <property type="project" value="TreeGrafter"/>
</dbReference>
<feature type="transmembrane region" description="Helical" evidence="5">
    <location>
        <begin position="271"/>
        <end position="291"/>
    </location>
</feature>
<evidence type="ECO:0000256" key="2">
    <source>
        <dbReference type="ARBA" id="ARBA00022692"/>
    </source>
</evidence>
<name>D5H7Y6_SALRM</name>
<keyword evidence="2 5" id="KW-0812">Transmembrane</keyword>
<dbReference type="GO" id="GO:0016020">
    <property type="term" value="C:membrane"/>
    <property type="evidence" value="ECO:0007669"/>
    <property type="project" value="UniProtKB-SubCell"/>
</dbReference>
<organism evidence="6 7">
    <name type="scientific">Salinibacter ruber (strain M8)</name>
    <dbReference type="NCBI Taxonomy" id="761659"/>
    <lineage>
        <taxon>Bacteria</taxon>
        <taxon>Pseudomonadati</taxon>
        <taxon>Rhodothermota</taxon>
        <taxon>Rhodothermia</taxon>
        <taxon>Rhodothermales</taxon>
        <taxon>Salinibacteraceae</taxon>
        <taxon>Salinibacter</taxon>
    </lineage>
</organism>
<evidence type="ECO:0000313" key="7">
    <source>
        <dbReference type="Proteomes" id="UP000000933"/>
    </source>
</evidence>
<accession>D5H7Y6</accession>
<dbReference type="PANTHER" id="PTHR11785">
    <property type="entry name" value="AMINO ACID TRANSPORTER"/>
    <property type="match status" value="1"/>
</dbReference>
<protein>
    <submittedName>
        <fullName evidence="6">Amino acid transporter</fullName>
    </submittedName>
</protein>
<dbReference type="PANTHER" id="PTHR11785:SF512">
    <property type="entry name" value="SOBREMESA, ISOFORM B"/>
    <property type="match status" value="1"/>
</dbReference>
<evidence type="ECO:0000256" key="1">
    <source>
        <dbReference type="ARBA" id="ARBA00004141"/>
    </source>
</evidence>
<evidence type="ECO:0000256" key="5">
    <source>
        <dbReference type="SAM" id="Phobius"/>
    </source>
</evidence>
<reference evidence="7" key="2">
    <citation type="submission" date="2010-04" db="EMBL/GenBank/DDBJ databases">
        <title>Genome sequence of Salinibacter ruber M8.</title>
        <authorList>
            <consortium name="Genoscope"/>
        </authorList>
    </citation>
    <scope>NUCLEOTIDE SEQUENCE [LARGE SCALE GENOMIC DNA]</scope>
    <source>
        <strain evidence="7">M8</strain>
    </source>
</reference>
<feature type="transmembrane region" description="Helical" evidence="5">
    <location>
        <begin position="369"/>
        <end position="389"/>
    </location>
</feature>
<evidence type="ECO:0000256" key="4">
    <source>
        <dbReference type="ARBA" id="ARBA00023136"/>
    </source>
</evidence>
<dbReference type="InterPro" id="IPR002293">
    <property type="entry name" value="AA/rel_permease1"/>
</dbReference>
<evidence type="ECO:0000313" key="6">
    <source>
        <dbReference type="EMBL" id="CBH24141.1"/>
    </source>
</evidence>
<dbReference type="Pfam" id="PF13520">
    <property type="entry name" value="AA_permease_2"/>
    <property type="match status" value="1"/>
</dbReference>
<dbReference type="PIRSF" id="PIRSF006060">
    <property type="entry name" value="AA_transporter"/>
    <property type="match status" value="1"/>
</dbReference>
<dbReference type="Proteomes" id="UP000000933">
    <property type="component" value="Chromosome"/>
</dbReference>
<reference evidence="6 7" key="1">
    <citation type="journal article" date="2010" name="ISME J.">
        <title>Fine-scale evolution: genomic, phenotypic and ecological differentiation in two coexisting Salinibacter ruber strains.</title>
        <authorList>
            <person name="Pena A."/>
            <person name="Teeling H."/>
            <person name="Huerta-Cepas J."/>
            <person name="Santos F."/>
            <person name="Yarza P."/>
            <person name="Brito-Echeverria J."/>
            <person name="Lucio M."/>
            <person name="Schmitt-Kopplin P."/>
            <person name="Meseguer I."/>
            <person name="Schenowitz C."/>
            <person name="Dossat C."/>
            <person name="Barbe V."/>
            <person name="Dopazo J."/>
            <person name="Rossello-Mora R."/>
            <person name="Schuler M."/>
            <person name="Glockner F.O."/>
            <person name="Amann R."/>
            <person name="Gabaldon T."/>
            <person name="Anton J."/>
        </authorList>
    </citation>
    <scope>NUCLEOTIDE SEQUENCE [LARGE SCALE GENOMIC DNA]</scope>
    <source>
        <strain evidence="6 7">M8</strain>
    </source>
</reference>
<evidence type="ECO:0000256" key="3">
    <source>
        <dbReference type="ARBA" id="ARBA00022989"/>
    </source>
</evidence>
<feature type="transmembrane region" description="Helical" evidence="5">
    <location>
        <begin position="237"/>
        <end position="259"/>
    </location>
</feature>
<feature type="transmembrane region" description="Helical" evidence="5">
    <location>
        <begin position="47"/>
        <end position="70"/>
    </location>
</feature>
<feature type="transmembrane region" description="Helical" evidence="5">
    <location>
        <begin position="165"/>
        <end position="186"/>
    </location>
</feature>